<gene>
    <name evidence="2" type="ORF">KC01_LOCUS34539</name>
</gene>
<dbReference type="EMBL" id="OZ035827">
    <property type="protein sequence ID" value="CAL1607502.1"/>
    <property type="molecule type" value="Genomic_DNA"/>
</dbReference>
<evidence type="ECO:0000313" key="3">
    <source>
        <dbReference type="Proteomes" id="UP001497482"/>
    </source>
</evidence>
<feature type="region of interest" description="Disordered" evidence="1">
    <location>
        <begin position="1"/>
        <end position="42"/>
    </location>
</feature>
<proteinExistence type="predicted"/>
<name>A0AAV2M2B2_KNICA</name>
<evidence type="ECO:0000256" key="1">
    <source>
        <dbReference type="SAM" id="MobiDB-lite"/>
    </source>
</evidence>
<dbReference type="Proteomes" id="UP001497482">
    <property type="component" value="Chromosome 5"/>
</dbReference>
<protein>
    <submittedName>
        <fullName evidence="2">Uncharacterized protein</fullName>
    </submittedName>
</protein>
<sequence length="69" mass="7566">MKKKSGAKRKERDFSSDDDFDFEQENNKKPGRPAAKSGLQPVTVADDLKENISEAAGKVDLGSIKCEIP</sequence>
<dbReference type="AlphaFoldDB" id="A0AAV2M2B2"/>
<organism evidence="2 3">
    <name type="scientific">Knipowitschia caucasica</name>
    <name type="common">Caucasian dwarf goby</name>
    <name type="synonym">Pomatoschistus caucasicus</name>
    <dbReference type="NCBI Taxonomy" id="637954"/>
    <lineage>
        <taxon>Eukaryota</taxon>
        <taxon>Metazoa</taxon>
        <taxon>Chordata</taxon>
        <taxon>Craniata</taxon>
        <taxon>Vertebrata</taxon>
        <taxon>Euteleostomi</taxon>
        <taxon>Actinopterygii</taxon>
        <taxon>Neopterygii</taxon>
        <taxon>Teleostei</taxon>
        <taxon>Neoteleostei</taxon>
        <taxon>Acanthomorphata</taxon>
        <taxon>Gobiaria</taxon>
        <taxon>Gobiiformes</taxon>
        <taxon>Gobioidei</taxon>
        <taxon>Gobiidae</taxon>
        <taxon>Gobiinae</taxon>
        <taxon>Knipowitschia</taxon>
    </lineage>
</organism>
<reference evidence="2 3" key="1">
    <citation type="submission" date="2024-04" db="EMBL/GenBank/DDBJ databases">
        <authorList>
            <person name="Waldvogel A.-M."/>
            <person name="Schoenle A."/>
        </authorList>
    </citation>
    <scope>NUCLEOTIDE SEQUENCE [LARGE SCALE GENOMIC DNA]</scope>
</reference>
<accession>A0AAV2M2B2</accession>
<evidence type="ECO:0000313" key="2">
    <source>
        <dbReference type="EMBL" id="CAL1607502.1"/>
    </source>
</evidence>
<keyword evidence="3" id="KW-1185">Reference proteome</keyword>